<organism evidence="2 3">
    <name type="scientific">Prunus dulcis</name>
    <name type="common">Almond</name>
    <name type="synonym">Amygdalus dulcis</name>
    <dbReference type="NCBI Taxonomy" id="3755"/>
    <lineage>
        <taxon>Eukaryota</taxon>
        <taxon>Viridiplantae</taxon>
        <taxon>Streptophyta</taxon>
        <taxon>Embryophyta</taxon>
        <taxon>Tracheophyta</taxon>
        <taxon>Spermatophyta</taxon>
        <taxon>Magnoliopsida</taxon>
        <taxon>eudicotyledons</taxon>
        <taxon>Gunneridae</taxon>
        <taxon>Pentapetalae</taxon>
        <taxon>rosids</taxon>
        <taxon>fabids</taxon>
        <taxon>Rosales</taxon>
        <taxon>Rosaceae</taxon>
        <taxon>Amygdaloideae</taxon>
        <taxon>Amygdaleae</taxon>
        <taxon>Prunus</taxon>
    </lineage>
</organism>
<dbReference type="Pfam" id="PF07727">
    <property type="entry name" value="RVT_2"/>
    <property type="match status" value="1"/>
</dbReference>
<feature type="domain" description="Reverse transcriptase Ty1/copia-type" evidence="1">
    <location>
        <begin position="2"/>
        <end position="46"/>
    </location>
</feature>
<dbReference type="Proteomes" id="UP001054821">
    <property type="component" value="Chromosome 7"/>
</dbReference>
<dbReference type="SUPFAM" id="SSF56672">
    <property type="entry name" value="DNA/RNA polymerases"/>
    <property type="match status" value="1"/>
</dbReference>
<dbReference type="InterPro" id="IPR013103">
    <property type="entry name" value="RVT_2"/>
</dbReference>
<sequence>MMALVAHFNLYLYQMDVKTAFLNGDLYEEIYMQQPEGFIQERREDQSVGEILFFLILYVDDILLASKNLTLLHDTKVFDMKNLGEAAYVLGIEISRDRERGLLGLSQKGYMR</sequence>
<protein>
    <recommendedName>
        <fullName evidence="1">Reverse transcriptase Ty1/copia-type domain-containing protein</fullName>
    </recommendedName>
</protein>
<keyword evidence="3" id="KW-1185">Reference proteome</keyword>
<reference evidence="2 3" key="1">
    <citation type="journal article" date="2022" name="G3 (Bethesda)">
        <title>Whole-genome sequence and methylome profiling of the almond [Prunus dulcis (Mill.) D.A. Webb] cultivar 'Nonpareil'.</title>
        <authorList>
            <person name="D'Amico-Willman K.M."/>
            <person name="Ouma W.Z."/>
            <person name="Meulia T."/>
            <person name="Sideli G.M."/>
            <person name="Gradziel T.M."/>
            <person name="Fresnedo-Ramirez J."/>
        </authorList>
    </citation>
    <scope>NUCLEOTIDE SEQUENCE [LARGE SCALE GENOMIC DNA]</scope>
    <source>
        <strain evidence="2">Clone GOH B32 T37-40</strain>
    </source>
</reference>
<dbReference type="EMBL" id="JAJFAZ020000007">
    <property type="protein sequence ID" value="KAI5318297.1"/>
    <property type="molecule type" value="Genomic_DNA"/>
</dbReference>
<evidence type="ECO:0000313" key="3">
    <source>
        <dbReference type="Proteomes" id="UP001054821"/>
    </source>
</evidence>
<evidence type="ECO:0000313" key="2">
    <source>
        <dbReference type="EMBL" id="KAI5318297.1"/>
    </source>
</evidence>
<proteinExistence type="predicted"/>
<evidence type="ECO:0000259" key="1">
    <source>
        <dbReference type="Pfam" id="PF07727"/>
    </source>
</evidence>
<comment type="caution">
    <text evidence="2">The sequence shown here is derived from an EMBL/GenBank/DDBJ whole genome shotgun (WGS) entry which is preliminary data.</text>
</comment>
<dbReference type="AlphaFoldDB" id="A0AAD4V620"/>
<name>A0AAD4V620_PRUDU</name>
<gene>
    <name evidence="2" type="ORF">L3X38_038005</name>
</gene>
<dbReference type="InterPro" id="IPR043502">
    <property type="entry name" value="DNA/RNA_pol_sf"/>
</dbReference>
<accession>A0AAD4V620</accession>